<dbReference type="AlphaFoldDB" id="A0A367ZM19"/>
<gene>
    <name evidence="1" type="ORF">OZSIB_1152</name>
</gene>
<evidence type="ECO:0000313" key="2">
    <source>
        <dbReference type="Proteomes" id="UP000252355"/>
    </source>
</evidence>
<dbReference type="EMBL" id="QOQW01000019">
    <property type="protein sequence ID" value="RCK78799.1"/>
    <property type="molecule type" value="Genomic_DNA"/>
</dbReference>
<protein>
    <recommendedName>
        <fullName evidence="3">Tetratricopeptide repeat protein</fullName>
    </recommendedName>
</protein>
<reference evidence="1 2" key="1">
    <citation type="submission" date="2018-05" db="EMBL/GenBank/DDBJ databases">
        <title>A metagenomic window into the 2 km-deep terrestrial subsurface aquifer revealed taxonomically and functionally diverse microbial community comprising novel uncultured bacterial lineages.</title>
        <authorList>
            <person name="Kadnikov V.V."/>
            <person name="Mardanov A.V."/>
            <person name="Beletsky A.V."/>
            <person name="Banks D."/>
            <person name="Pimenov N.V."/>
            <person name="Frank Y.A."/>
            <person name="Karnachuk O.V."/>
            <person name="Ravin N.V."/>
        </authorList>
    </citation>
    <scope>NUCLEOTIDE SEQUENCE [LARGE SCALE GENOMIC DNA]</scope>
    <source>
        <strain evidence="1">BY5</strain>
    </source>
</reference>
<dbReference type="Proteomes" id="UP000252355">
    <property type="component" value="Unassembled WGS sequence"/>
</dbReference>
<dbReference type="Gene3D" id="1.25.40.10">
    <property type="entry name" value="Tetratricopeptide repeat domain"/>
    <property type="match status" value="1"/>
</dbReference>
<evidence type="ECO:0008006" key="3">
    <source>
        <dbReference type="Google" id="ProtNLM"/>
    </source>
</evidence>
<dbReference type="InterPro" id="IPR011990">
    <property type="entry name" value="TPR-like_helical_dom_sf"/>
</dbReference>
<dbReference type="SUPFAM" id="SSF48452">
    <property type="entry name" value="TPR-like"/>
    <property type="match status" value="1"/>
</dbReference>
<name>A0A367ZM19_9BACT</name>
<organism evidence="1 2">
    <name type="scientific">Candidatus Ozemobacter sibiricus</name>
    <dbReference type="NCBI Taxonomy" id="2268124"/>
    <lineage>
        <taxon>Bacteria</taxon>
        <taxon>Candidatus Ozemobacteria</taxon>
        <taxon>Candidatus Ozemobacterales</taxon>
        <taxon>Candidatus Ozemobacteraceae</taxon>
        <taxon>Candidatus Ozemobacter</taxon>
    </lineage>
</organism>
<dbReference type="SMART" id="SM00028">
    <property type="entry name" value="TPR"/>
    <property type="match status" value="4"/>
</dbReference>
<evidence type="ECO:0000313" key="1">
    <source>
        <dbReference type="EMBL" id="RCK78799.1"/>
    </source>
</evidence>
<comment type="caution">
    <text evidence="1">The sequence shown here is derived from an EMBL/GenBank/DDBJ whole genome shotgun (WGS) entry which is preliminary data.</text>
</comment>
<sequence>MPTIKPPYEFKTLLTRAEELFKENNYREALIFYYEALRATTTDSVRSRIHFRIGECLEGIRRFDFAEYHYKQALLGELPDSLASRVAIKLKHLPKLAQHEEATRLFKRAMAAYKRRDIRGALDDYLRSLQLEPSLMGQDDSGLIDDAIQYLTYLTEDKAREPGRLLKLATFQELRGDTEKAIETLKQILIIYPNSEEAGEAEEKLTFYTQKRTSYVEFRRPRDGLADLQPRDDAPLHEVSLEFRDPGVQSKELGEFAYTFRAFNEQPNVPDHRFEQFSMVLGKGANQKEYLYRAEEGIPDRKVTYEDGAVVYRVEFQTVNLTTAYVQDIYGEGVRSVPLFASIQIKLTITRR</sequence>
<accession>A0A367ZM19</accession>
<proteinExistence type="predicted"/>
<dbReference type="Pfam" id="PF13174">
    <property type="entry name" value="TPR_6"/>
    <property type="match status" value="1"/>
</dbReference>
<dbReference type="InterPro" id="IPR019734">
    <property type="entry name" value="TPR_rpt"/>
</dbReference>